<dbReference type="InterPro" id="IPR010730">
    <property type="entry name" value="HET"/>
</dbReference>
<evidence type="ECO:0000259" key="1">
    <source>
        <dbReference type="Pfam" id="PF06985"/>
    </source>
</evidence>
<dbReference type="EMBL" id="KZ613905">
    <property type="protein sequence ID" value="PMD52460.1"/>
    <property type="molecule type" value="Genomic_DNA"/>
</dbReference>
<dbReference type="RefSeq" id="XP_024729364.1">
    <property type="nucleotide sequence ID" value="XM_024875980.1"/>
</dbReference>
<feature type="domain" description="Heterokaryon incompatibility" evidence="1">
    <location>
        <begin position="3"/>
        <end position="121"/>
    </location>
</feature>
<dbReference type="OrthoDB" id="3560191at2759"/>
<dbReference type="STRING" id="1095630.A0A2J6SP20"/>
<dbReference type="Pfam" id="PF06985">
    <property type="entry name" value="HET"/>
    <property type="match status" value="1"/>
</dbReference>
<name>A0A2J6SP20_9HELO</name>
<keyword evidence="3" id="KW-1185">Reference proteome</keyword>
<gene>
    <name evidence="2" type="ORF">K444DRAFT_543649</name>
</gene>
<dbReference type="GeneID" id="36584059"/>
<dbReference type="Proteomes" id="UP000235371">
    <property type="component" value="Unassembled WGS sequence"/>
</dbReference>
<dbReference type="PANTHER" id="PTHR33112:SF10">
    <property type="entry name" value="TOL"/>
    <property type="match status" value="1"/>
</dbReference>
<protein>
    <recommendedName>
        <fullName evidence="1">Heterokaryon incompatibility domain-containing protein</fullName>
    </recommendedName>
</protein>
<feature type="non-terminal residue" evidence="2">
    <location>
        <position position="1"/>
    </location>
</feature>
<dbReference type="InParanoid" id="A0A2J6SP20"/>
<evidence type="ECO:0000313" key="3">
    <source>
        <dbReference type="Proteomes" id="UP000235371"/>
    </source>
</evidence>
<evidence type="ECO:0000313" key="2">
    <source>
        <dbReference type="EMBL" id="PMD52460.1"/>
    </source>
</evidence>
<sequence>FYNLPTVFKDAIVFTMKLGFDFILIDALCIIQDSHSDWTREASRMHKVYKNGALNISALAAASDPETASLYVAKESAVPAFMADALWLNDVRTYCVIPEDSHFRSSIDTAELNQRGWVFQERFLSPRTLSFGAQLFWECAHGESCEEFPQRLPPAVRSF</sequence>
<reference evidence="2 3" key="1">
    <citation type="submission" date="2016-04" db="EMBL/GenBank/DDBJ databases">
        <title>A degradative enzymes factory behind the ericoid mycorrhizal symbiosis.</title>
        <authorList>
            <consortium name="DOE Joint Genome Institute"/>
            <person name="Martino E."/>
            <person name="Morin E."/>
            <person name="Grelet G."/>
            <person name="Kuo A."/>
            <person name="Kohler A."/>
            <person name="Daghino S."/>
            <person name="Barry K."/>
            <person name="Choi C."/>
            <person name="Cichocki N."/>
            <person name="Clum A."/>
            <person name="Copeland A."/>
            <person name="Hainaut M."/>
            <person name="Haridas S."/>
            <person name="Labutti K."/>
            <person name="Lindquist E."/>
            <person name="Lipzen A."/>
            <person name="Khouja H.-R."/>
            <person name="Murat C."/>
            <person name="Ohm R."/>
            <person name="Olson A."/>
            <person name="Spatafora J."/>
            <person name="Veneault-Fourrey C."/>
            <person name="Henrissat B."/>
            <person name="Grigoriev I."/>
            <person name="Martin F."/>
            <person name="Perotto S."/>
        </authorList>
    </citation>
    <scope>NUCLEOTIDE SEQUENCE [LARGE SCALE GENOMIC DNA]</scope>
    <source>
        <strain evidence="2 3">E</strain>
    </source>
</reference>
<proteinExistence type="predicted"/>
<dbReference type="AlphaFoldDB" id="A0A2J6SP20"/>
<dbReference type="PANTHER" id="PTHR33112">
    <property type="entry name" value="DOMAIN PROTEIN, PUTATIVE-RELATED"/>
    <property type="match status" value="1"/>
</dbReference>
<organism evidence="2 3">
    <name type="scientific">Hyaloscypha bicolor E</name>
    <dbReference type="NCBI Taxonomy" id="1095630"/>
    <lineage>
        <taxon>Eukaryota</taxon>
        <taxon>Fungi</taxon>
        <taxon>Dikarya</taxon>
        <taxon>Ascomycota</taxon>
        <taxon>Pezizomycotina</taxon>
        <taxon>Leotiomycetes</taxon>
        <taxon>Helotiales</taxon>
        <taxon>Hyaloscyphaceae</taxon>
        <taxon>Hyaloscypha</taxon>
        <taxon>Hyaloscypha bicolor</taxon>
    </lineage>
</organism>
<accession>A0A2J6SP20</accession>